<dbReference type="PATRIC" id="fig|1141662.3.peg.910"/>
<dbReference type="InterPro" id="IPR003593">
    <property type="entry name" value="AAA+_ATPase"/>
</dbReference>
<dbReference type="PROSITE" id="PS50893">
    <property type="entry name" value="ABC_TRANSPORTER_2"/>
    <property type="match status" value="1"/>
</dbReference>
<dbReference type="GO" id="GO:0005524">
    <property type="term" value="F:ATP binding"/>
    <property type="evidence" value="ECO:0007669"/>
    <property type="project" value="UniProtKB-KW"/>
</dbReference>
<protein>
    <submittedName>
        <fullName evidence="5">ABC transporter ATP-binding protein</fullName>
    </submittedName>
</protein>
<gene>
    <name evidence="5" type="ORF">OOA_04482</name>
</gene>
<dbReference type="EMBL" id="AKKL01000014">
    <property type="protein sequence ID" value="EKT63603.1"/>
    <property type="molecule type" value="Genomic_DNA"/>
</dbReference>
<keyword evidence="6" id="KW-1185">Reference proteome</keyword>
<dbReference type="SUPFAM" id="SSF52540">
    <property type="entry name" value="P-loop containing nucleoside triphosphate hydrolases"/>
    <property type="match status" value="1"/>
</dbReference>
<dbReference type="InterPro" id="IPR050095">
    <property type="entry name" value="ECF_ABC_transporter_ATP-bd"/>
</dbReference>
<dbReference type="STRING" id="1141662.OOA_04482"/>
<keyword evidence="3 5" id="KW-0067">ATP-binding</keyword>
<evidence type="ECO:0000256" key="2">
    <source>
        <dbReference type="ARBA" id="ARBA00022741"/>
    </source>
</evidence>
<organism evidence="5 6">
    <name type="scientific">Providencia burhodogranariea DSM 19968</name>
    <dbReference type="NCBI Taxonomy" id="1141662"/>
    <lineage>
        <taxon>Bacteria</taxon>
        <taxon>Pseudomonadati</taxon>
        <taxon>Pseudomonadota</taxon>
        <taxon>Gammaproteobacteria</taxon>
        <taxon>Enterobacterales</taxon>
        <taxon>Morganellaceae</taxon>
        <taxon>Providencia</taxon>
    </lineage>
</organism>
<dbReference type="OrthoDB" id="5292475at2"/>
<dbReference type="RefSeq" id="WP_008910934.1">
    <property type="nucleotide sequence ID" value="NZ_KB233222.1"/>
</dbReference>
<dbReference type="InterPro" id="IPR003439">
    <property type="entry name" value="ABC_transporter-like_ATP-bd"/>
</dbReference>
<evidence type="ECO:0000256" key="1">
    <source>
        <dbReference type="ARBA" id="ARBA00022448"/>
    </source>
</evidence>
<dbReference type="eggNOG" id="COG1118">
    <property type="taxonomic scope" value="Bacteria"/>
</dbReference>
<dbReference type="Gene3D" id="3.40.50.300">
    <property type="entry name" value="P-loop containing nucleotide triphosphate hydrolases"/>
    <property type="match status" value="1"/>
</dbReference>
<dbReference type="GO" id="GO:0043190">
    <property type="term" value="C:ATP-binding cassette (ABC) transporter complex"/>
    <property type="evidence" value="ECO:0007669"/>
    <property type="project" value="TreeGrafter"/>
</dbReference>
<dbReference type="SMART" id="SM00382">
    <property type="entry name" value="AAA"/>
    <property type="match status" value="1"/>
</dbReference>
<dbReference type="CDD" id="cd03225">
    <property type="entry name" value="ABC_cobalt_CbiO_domain1"/>
    <property type="match status" value="1"/>
</dbReference>
<name>K8WSP3_9GAMM</name>
<dbReference type="Proteomes" id="UP000009336">
    <property type="component" value="Unassembled WGS sequence"/>
</dbReference>
<feature type="domain" description="ABC transporter" evidence="4">
    <location>
        <begin position="2"/>
        <end position="236"/>
    </location>
</feature>
<dbReference type="InterPro" id="IPR015856">
    <property type="entry name" value="ABC_transpr_CbiO/EcfA_su"/>
</dbReference>
<keyword evidence="2" id="KW-0547">Nucleotide-binding</keyword>
<sequence length="264" mass="29447">MLHLDNISYHWPNAAQETISQLSLNIATGEWVALVGDNGAGKSTLLRLTAGLLHPTHGNVKLNGNKLSQYKAAQRASHIGVLFQEVEKQVFYSSVKDEVAFGLRRQKLPPHEIEQRTLDALEICNLLDAADTHPLDLNTGQRRMVAVASLSAIAPKILLLDEPSRDFDAYWLECFEHWLEMQRAAGTAILAISHDLDFVARHFERVIHLSAGKLIDDGAPETVLLHPDLQPDSVLPAPTLYSLSHALNLELEHDPKRWAEKFII</sequence>
<dbReference type="GO" id="GO:0042626">
    <property type="term" value="F:ATPase-coupled transmembrane transporter activity"/>
    <property type="evidence" value="ECO:0007669"/>
    <property type="project" value="TreeGrafter"/>
</dbReference>
<evidence type="ECO:0000259" key="4">
    <source>
        <dbReference type="PROSITE" id="PS50893"/>
    </source>
</evidence>
<comment type="caution">
    <text evidence="5">The sequence shown here is derived from an EMBL/GenBank/DDBJ whole genome shotgun (WGS) entry which is preliminary data.</text>
</comment>
<dbReference type="InterPro" id="IPR027417">
    <property type="entry name" value="P-loop_NTPase"/>
</dbReference>
<dbReference type="PANTHER" id="PTHR43553">
    <property type="entry name" value="HEAVY METAL TRANSPORTER"/>
    <property type="match status" value="1"/>
</dbReference>
<dbReference type="Pfam" id="PF00005">
    <property type="entry name" value="ABC_tran"/>
    <property type="match status" value="1"/>
</dbReference>
<evidence type="ECO:0000313" key="5">
    <source>
        <dbReference type="EMBL" id="EKT63603.1"/>
    </source>
</evidence>
<keyword evidence="1" id="KW-0813">Transport</keyword>
<dbReference type="GO" id="GO:0016887">
    <property type="term" value="F:ATP hydrolysis activity"/>
    <property type="evidence" value="ECO:0007669"/>
    <property type="project" value="InterPro"/>
</dbReference>
<dbReference type="AlphaFoldDB" id="K8WSP3"/>
<evidence type="ECO:0000256" key="3">
    <source>
        <dbReference type="ARBA" id="ARBA00022840"/>
    </source>
</evidence>
<dbReference type="HOGENOM" id="CLU_000604_1_22_6"/>
<evidence type="ECO:0000313" key="6">
    <source>
        <dbReference type="Proteomes" id="UP000009336"/>
    </source>
</evidence>
<reference evidence="5 6" key="1">
    <citation type="journal article" date="2012" name="BMC Genomics">
        <title>Comparative genomics of bacteria in the genus Providencia isolated from wild Drosophila melanogaster.</title>
        <authorList>
            <person name="Galac M.R."/>
            <person name="Lazzaro B.P."/>
        </authorList>
    </citation>
    <scope>NUCLEOTIDE SEQUENCE [LARGE SCALE GENOMIC DNA]</scope>
    <source>
        <strain evidence="5 6">DSM 19968</strain>
    </source>
</reference>
<accession>K8WSP3</accession>
<proteinExistence type="predicted"/>